<sequence length="123" mass="13941">MRQQQRLFDKPRIKLHALIHESILQREIGQEQIFRLIELADLRNVTIQVVPQSTKMPPGLSGSAVILSFDDADEPDVAFTDTLVELVEIQEKRRVGIVRNTLRRLEATALSPQATVSLLKETT</sequence>
<comment type="caution">
    <text evidence="2">The sequence shown here is derived from an EMBL/GenBank/DDBJ whole genome shotgun (WGS) entry which is preliminary data.</text>
</comment>
<organism evidence="2 3">
    <name type="scientific">Kibdelosporangium aridum</name>
    <dbReference type="NCBI Taxonomy" id="2030"/>
    <lineage>
        <taxon>Bacteria</taxon>
        <taxon>Bacillati</taxon>
        <taxon>Actinomycetota</taxon>
        <taxon>Actinomycetes</taxon>
        <taxon>Pseudonocardiales</taxon>
        <taxon>Pseudonocardiaceae</taxon>
        <taxon>Kibdelosporangium</taxon>
    </lineage>
</organism>
<evidence type="ECO:0000313" key="3">
    <source>
        <dbReference type="Proteomes" id="UP000287547"/>
    </source>
</evidence>
<dbReference type="Pfam" id="PF19054">
    <property type="entry name" value="DUF5753"/>
    <property type="match status" value="1"/>
</dbReference>
<name>A0A428YKN9_KIBAR</name>
<evidence type="ECO:0000259" key="1">
    <source>
        <dbReference type="Pfam" id="PF19054"/>
    </source>
</evidence>
<accession>A0A428YKN9</accession>
<protein>
    <recommendedName>
        <fullName evidence="1">DUF5753 domain-containing protein</fullName>
    </recommendedName>
</protein>
<feature type="domain" description="DUF5753" evidence="1">
    <location>
        <begin position="1"/>
        <end position="121"/>
    </location>
</feature>
<proteinExistence type="predicted"/>
<dbReference type="Proteomes" id="UP000287547">
    <property type="component" value="Unassembled WGS sequence"/>
</dbReference>
<gene>
    <name evidence="2" type="ORF">DMH04_47555</name>
</gene>
<dbReference type="AlphaFoldDB" id="A0A428YKN9"/>
<reference evidence="2 3" key="1">
    <citation type="submission" date="2018-05" db="EMBL/GenBank/DDBJ databases">
        <title>Evolution of GPA BGCs.</title>
        <authorList>
            <person name="Waglechner N."/>
            <person name="Wright G.D."/>
        </authorList>
    </citation>
    <scope>NUCLEOTIDE SEQUENCE [LARGE SCALE GENOMIC DNA]</scope>
    <source>
        <strain evidence="2 3">A82846</strain>
    </source>
</reference>
<dbReference type="EMBL" id="QHKI01000076">
    <property type="protein sequence ID" value="RSM68149.1"/>
    <property type="molecule type" value="Genomic_DNA"/>
</dbReference>
<dbReference type="InterPro" id="IPR043917">
    <property type="entry name" value="DUF5753"/>
</dbReference>
<evidence type="ECO:0000313" key="2">
    <source>
        <dbReference type="EMBL" id="RSM68149.1"/>
    </source>
</evidence>